<evidence type="ECO:0000256" key="1">
    <source>
        <dbReference type="SAM" id="Phobius"/>
    </source>
</evidence>
<feature type="domain" description="GGDEF" evidence="3">
    <location>
        <begin position="136"/>
        <end position="269"/>
    </location>
</feature>
<dbReference type="InterPro" id="IPR029787">
    <property type="entry name" value="Nucleotide_cyclase"/>
</dbReference>
<dbReference type="NCBIfam" id="TIGR00254">
    <property type="entry name" value="GGDEF"/>
    <property type="match status" value="1"/>
</dbReference>
<keyword evidence="1" id="KW-0812">Transmembrane</keyword>
<dbReference type="PROSITE" id="PS50887">
    <property type="entry name" value="GGDEF"/>
    <property type="match status" value="1"/>
</dbReference>
<sequence>MSCPTPRSRVLHADWFDWRSSATRDFVALFGAVVLASILLHVYEVGPLLFQLGRSYADSALDDIMFTIFVALFLCVALTIFSVRRYRDLARETKARAILEGETRDLARHDPMTGLPNRRLFDENLTACLGLARDTHQVAVLLLGLDGFKRIKDTHGHAAEDKALCEFANRVANILRKDGILARIGGDEFGIVLPDISSLEVPTNLARRIVASATDTFAVETGAAELGVGIGIAIAPIDGDNLQELVRRAERALYRAQRDGRSCVRFFEPEMDIHVERRIQIERELRSAITADIIEPHYQPLVSLQSNCIIGFEALARWENRTLGRIPPDVFIPIAEETGLISALGDQLFRRACSDAIAWPETFTLAFNISPIQLRDPALGQRILSILGQTGFSPRRLEIEITESAFVERTGVAKTVIDVLRQAGVRIALDDFGTGYATLSQLLSFRLDKIKIDRSFVSQLDDSTESRVIVHAILGLAKGLGLTTTAEGVEDACQLGFLVANGCTEGQGYLFSDAVPTAGIRALLNRESGSTTVAEDGTPILHA</sequence>
<dbReference type="InterPro" id="IPR043128">
    <property type="entry name" value="Rev_trsase/Diguanyl_cyclase"/>
</dbReference>
<dbReference type="PROSITE" id="PS50883">
    <property type="entry name" value="EAL"/>
    <property type="match status" value="1"/>
</dbReference>
<dbReference type="CDD" id="cd01948">
    <property type="entry name" value="EAL"/>
    <property type="match status" value="1"/>
</dbReference>
<dbReference type="OrthoDB" id="9814202at2"/>
<gene>
    <name evidence="4" type="ORF">FBZ96_105666</name>
</gene>
<evidence type="ECO:0000313" key="5">
    <source>
        <dbReference type="Proteomes" id="UP000319949"/>
    </source>
</evidence>
<dbReference type="InterPro" id="IPR052155">
    <property type="entry name" value="Biofilm_reg_signaling"/>
</dbReference>
<organism evidence="4 5">
    <name type="scientific">Bradyrhizobium stylosanthis</name>
    <dbReference type="NCBI Taxonomy" id="1803665"/>
    <lineage>
        <taxon>Bacteria</taxon>
        <taxon>Pseudomonadati</taxon>
        <taxon>Pseudomonadota</taxon>
        <taxon>Alphaproteobacteria</taxon>
        <taxon>Hyphomicrobiales</taxon>
        <taxon>Nitrobacteraceae</taxon>
        <taxon>Bradyrhizobium</taxon>
    </lineage>
</organism>
<dbReference type="SUPFAM" id="SSF55073">
    <property type="entry name" value="Nucleotide cyclase"/>
    <property type="match status" value="1"/>
</dbReference>
<feature type="domain" description="EAL" evidence="2">
    <location>
        <begin position="278"/>
        <end position="528"/>
    </location>
</feature>
<feature type="transmembrane region" description="Helical" evidence="1">
    <location>
        <begin position="64"/>
        <end position="83"/>
    </location>
</feature>
<proteinExistence type="predicted"/>
<protein>
    <submittedName>
        <fullName evidence="4">Diguanylate cyclase/phosphodiesterase</fullName>
    </submittedName>
</protein>
<dbReference type="InterPro" id="IPR035919">
    <property type="entry name" value="EAL_sf"/>
</dbReference>
<dbReference type="Pfam" id="PF00990">
    <property type="entry name" value="GGDEF"/>
    <property type="match status" value="1"/>
</dbReference>
<evidence type="ECO:0000259" key="3">
    <source>
        <dbReference type="PROSITE" id="PS50887"/>
    </source>
</evidence>
<keyword evidence="5" id="KW-1185">Reference proteome</keyword>
<dbReference type="CDD" id="cd01949">
    <property type="entry name" value="GGDEF"/>
    <property type="match status" value="1"/>
</dbReference>
<evidence type="ECO:0000259" key="2">
    <source>
        <dbReference type="PROSITE" id="PS50883"/>
    </source>
</evidence>
<dbReference type="STRING" id="1803665.GCA_001641335_05456"/>
<keyword evidence="1" id="KW-1133">Transmembrane helix</keyword>
<dbReference type="PANTHER" id="PTHR44757">
    <property type="entry name" value="DIGUANYLATE CYCLASE DGCP"/>
    <property type="match status" value="1"/>
</dbReference>
<dbReference type="Pfam" id="PF00563">
    <property type="entry name" value="EAL"/>
    <property type="match status" value="1"/>
</dbReference>
<dbReference type="Gene3D" id="3.30.70.270">
    <property type="match status" value="1"/>
</dbReference>
<dbReference type="SMART" id="SM00052">
    <property type="entry name" value="EAL"/>
    <property type="match status" value="1"/>
</dbReference>
<dbReference type="SMART" id="SM00267">
    <property type="entry name" value="GGDEF"/>
    <property type="match status" value="1"/>
</dbReference>
<dbReference type="AlphaFoldDB" id="A0A560DPD9"/>
<dbReference type="PANTHER" id="PTHR44757:SF2">
    <property type="entry name" value="BIOFILM ARCHITECTURE MAINTENANCE PROTEIN MBAA"/>
    <property type="match status" value="1"/>
</dbReference>
<comment type="caution">
    <text evidence="4">The sequence shown here is derived from an EMBL/GenBank/DDBJ whole genome shotgun (WGS) entry which is preliminary data.</text>
</comment>
<evidence type="ECO:0000313" key="4">
    <source>
        <dbReference type="EMBL" id="TWA98987.1"/>
    </source>
</evidence>
<dbReference type="SUPFAM" id="SSF141868">
    <property type="entry name" value="EAL domain-like"/>
    <property type="match status" value="1"/>
</dbReference>
<reference evidence="4 5" key="1">
    <citation type="submission" date="2019-06" db="EMBL/GenBank/DDBJ databases">
        <title>Genomic Encyclopedia of Type Strains, Phase IV (KMG-V): Genome sequencing to study the core and pangenomes of soil and plant-associated prokaryotes.</title>
        <authorList>
            <person name="Whitman W."/>
        </authorList>
    </citation>
    <scope>NUCLEOTIDE SEQUENCE [LARGE SCALE GENOMIC DNA]</scope>
    <source>
        <strain evidence="4 5">BR 510</strain>
    </source>
</reference>
<feature type="transmembrane region" description="Helical" evidence="1">
    <location>
        <begin position="26"/>
        <end position="44"/>
    </location>
</feature>
<dbReference type="EMBL" id="VITK01000005">
    <property type="protein sequence ID" value="TWA98987.1"/>
    <property type="molecule type" value="Genomic_DNA"/>
</dbReference>
<keyword evidence="1" id="KW-0472">Membrane</keyword>
<dbReference type="Gene3D" id="3.20.20.450">
    <property type="entry name" value="EAL domain"/>
    <property type="match status" value="1"/>
</dbReference>
<dbReference type="InterPro" id="IPR000160">
    <property type="entry name" value="GGDEF_dom"/>
</dbReference>
<dbReference type="InterPro" id="IPR001633">
    <property type="entry name" value="EAL_dom"/>
</dbReference>
<dbReference type="Proteomes" id="UP000319949">
    <property type="component" value="Unassembled WGS sequence"/>
</dbReference>
<name>A0A560DPD9_9BRAD</name>
<accession>A0A560DPD9</accession>